<dbReference type="RefSeq" id="WP_169492405.1">
    <property type="nucleotide sequence ID" value="NZ_JABBGM010000002.1"/>
</dbReference>
<protein>
    <submittedName>
        <fullName evidence="1">Uncharacterized protein</fullName>
    </submittedName>
</protein>
<sequence length="62" mass="6754">MTELPEPDLRKGAAHRAPLAANLFHGPATEAAATRPAIPLIERDHFTEHFAIDFAAALNRHS</sequence>
<organism evidence="1 2">
    <name type="scientific">Novosphingobium olei</name>
    <dbReference type="NCBI Taxonomy" id="2728851"/>
    <lineage>
        <taxon>Bacteria</taxon>
        <taxon>Pseudomonadati</taxon>
        <taxon>Pseudomonadota</taxon>
        <taxon>Alphaproteobacteria</taxon>
        <taxon>Sphingomonadales</taxon>
        <taxon>Sphingomonadaceae</taxon>
        <taxon>Novosphingobium</taxon>
    </lineage>
</organism>
<dbReference type="EMBL" id="JABBGM010000002">
    <property type="protein sequence ID" value="NML93148.1"/>
    <property type="molecule type" value="Genomic_DNA"/>
</dbReference>
<name>A0A7Y0BMY1_9SPHN</name>
<proteinExistence type="predicted"/>
<dbReference type="Proteomes" id="UP000583556">
    <property type="component" value="Unassembled WGS sequence"/>
</dbReference>
<evidence type="ECO:0000313" key="2">
    <source>
        <dbReference type="Proteomes" id="UP000583556"/>
    </source>
</evidence>
<reference evidence="1 2" key="1">
    <citation type="submission" date="2020-04" db="EMBL/GenBank/DDBJ databases">
        <title>Novosphingobium sp. TW-4 isolated from soil.</title>
        <authorList>
            <person name="Dahal R.H."/>
            <person name="Chaudhary D.K."/>
        </authorList>
    </citation>
    <scope>NUCLEOTIDE SEQUENCE [LARGE SCALE GENOMIC DNA]</scope>
    <source>
        <strain evidence="1 2">TW-4</strain>
    </source>
</reference>
<comment type="caution">
    <text evidence="1">The sequence shown here is derived from an EMBL/GenBank/DDBJ whole genome shotgun (WGS) entry which is preliminary data.</text>
</comment>
<keyword evidence="2" id="KW-1185">Reference proteome</keyword>
<accession>A0A7Y0BMY1</accession>
<gene>
    <name evidence="1" type="ORF">HHL27_05630</name>
</gene>
<evidence type="ECO:0000313" key="1">
    <source>
        <dbReference type="EMBL" id="NML93148.1"/>
    </source>
</evidence>
<dbReference type="AlphaFoldDB" id="A0A7Y0BMY1"/>